<protein>
    <submittedName>
        <fullName evidence="1">Uncharacterized protein</fullName>
    </submittedName>
</protein>
<proteinExistence type="predicted"/>
<dbReference type="VEuPathDB" id="VectorBase:HLOH_064075"/>
<dbReference type="Proteomes" id="UP000821853">
    <property type="component" value="Chromosome 2"/>
</dbReference>
<accession>A0A9J6FSJ3</accession>
<dbReference type="EMBL" id="JABSTR010000004">
    <property type="protein sequence ID" value="KAH9366125.1"/>
    <property type="molecule type" value="Genomic_DNA"/>
</dbReference>
<keyword evidence="2" id="KW-1185">Reference proteome</keyword>
<sequence length="131" mass="14456">MDLYNRYTNTINNTAYNAFVICGSTGKAALAMGGTTVHAASELSRKTTGPNNNGGLSASELNAFRVAFRNVKCVIIDEALVLFKTWLGEYICDDELVLQAYQLQRGDSDSRVEYVSVIARKWVDLQVPDKI</sequence>
<dbReference type="AlphaFoldDB" id="A0A9J6FSJ3"/>
<dbReference type="OrthoDB" id="6508477at2759"/>
<evidence type="ECO:0000313" key="1">
    <source>
        <dbReference type="EMBL" id="KAH9366125.1"/>
    </source>
</evidence>
<name>A0A9J6FSJ3_HAELO</name>
<gene>
    <name evidence="1" type="ORF">HPB48_019905</name>
</gene>
<evidence type="ECO:0000313" key="2">
    <source>
        <dbReference type="Proteomes" id="UP000821853"/>
    </source>
</evidence>
<reference evidence="1 2" key="1">
    <citation type="journal article" date="2020" name="Cell">
        <title>Large-Scale Comparative Analyses of Tick Genomes Elucidate Their Genetic Diversity and Vector Capacities.</title>
        <authorList>
            <consortium name="Tick Genome and Microbiome Consortium (TIGMIC)"/>
            <person name="Jia N."/>
            <person name="Wang J."/>
            <person name="Shi W."/>
            <person name="Du L."/>
            <person name="Sun Y."/>
            <person name="Zhan W."/>
            <person name="Jiang J.F."/>
            <person name="Wang Q."/>
            <person name="Zhang B."/>
            <person name="Ji P."/>
            <person name="Bell-Sakyi L."/>
            <person name="Cui X.M."/>
            <person name="Yuan T.T."/>
            <person name="Jiang B.G."/>
            <person name="Yang W.F."/>
            <person name="Lam T.T."/>
            <person name="Chang Q.C."/>
            <person name="Ding S.J."/>
            <person name="Wang X.J."/>
            <person name="Zhu J.G."/>
            <person name="Ruan X.D."/>
            <person name="Zhao L."/>
            <person name="Wei J.T."/>
            <person name="Ye R.Z."/>
            <person name="Que T.C."/>
            <person name="Du C.H."/>
            <person name="Zhou Y.H."/>
            <person name="Cheng J.X."/>
            <person name="Dai P.F."/>
            <person name="Guo W.B."/>
            <person name="Han X.H."/>
            <person name="Huang E.J."/>
            <person name="Li L.F."/>
            <person name="Wei W."/>
            <person name="Gao Y.C."/>
            <person name="Liu J.Z."/>
            <person name="Shao H.Z."/>
            <person name="Wang X."/>
            <person name="Wang C.C."/>
            <person name="Yang T.C."/>
            <person name="Huo Q.B."/>
            <person name="Li W."/>
            <person name="Chen H.Y."/>
            <person name="Chen S.E."/>
            <person name="Zhou L.G."/>
            <person name="Ni X.B."/>
            <person name="Tian J.H."/>
            <person name="Sheng Y."/>
            <person name="Liu T."/>
            <person name="Pan Y.S."/>
            <person name="Xia L.Y."/>
            <person name="Li J."/>
            <person name="Zhao F."/>
            <person name="Cao W.C."/>
        </authorList>
    </citation>
    <scope>NUCLEOTIDE SEQUENCE [LARGE SCALE GENOMIC DNA]</scope>
    <source>
        <strain evidence="1">HaeL-2018</strain>
    </source>
</reference>
<comment type="caution">
    <text evidence="1">The sequence shown here is derived from an EMBL/GenBank/DDBJ whole genome shotgun (WGS) entry which is preliminary data.</text>
</comment>
<organism evidence="1 2">
    <name type="scientific">Haemaphysalis longicornis</name>
    <name type="common">Bush tick</name>
    <dbReference type="NCBI Taxonomy" id="44386"/>
    <lineage>
        <taxon>Eukaryota</taxon>
        <taxon>Metazoa</taxon>
        <taxon>Ecdysozoa</taxon>
        <taxon>Arthropoda</taxon>
        <taxon>Chelicerata</taxon>
        <taxon>Arachnida</taxon>
        <taxon>Acari</taxon>
        <taxon>Parasitiformes</taxon>
        <taxon>Ixodida</taxon>
        <taxon>Ixodoidea</taxon>
        <taxon>Ixodidae</taxon>
        <taxon>Haemaphysalinae</taxon>
        <taxon>Haemaphysalis</taxon>
    </lineage>
</organism>